<name>A0A0P8ACG2_9EURY</name>
<accession>A0A0P8ACG2</accession>
<comment type="caution">
    <text evidence="1">The sequence shown here is derived from an EMBL/GenBank/DDBJ whole genome shotgun (WGS) entry which is preliminary data.</text>
</comment>
<gene>
    <name evidence="1" type="ORF">MPEBLZ_00989</name>
</gene>
<dbReference type="EMBL" id="LKCM01000089">
    <property type="protein sequence ID" value="KPQ44445.1"/>
    <property type="molecule type" value="Genomic_DNA"/>
</dbReference>
<proteinExistence type="predicted"/>
<evidence type="ECO:0000313" key="1">
    <source>
        <dbReference type="EMBL" id="KPQ44445.1"/>
    </source>
</evidence>
<organism evidence="1 2">
    <name type="scientific">Candidatus Methanoperedens nitratireducens</name>
    <dbReference type="NCBI Taxonomy" id="1392998"/>
    <lineage>
        <taxon>Archaea</taxon>
        <taxon>Methanobacteriati</taxon>
        <taxon>Methanobacteriota</taxon>
        <taxon>Stenosarchaea group</taxon>
        <taxon>Methanomicrobia</taxon>
        <taxon>Methanosarcinales</taxon>
        <taxon>ANME-2 cluster</taxon>
        <taxon>Candidatus Methanoperedentaceae</taxon>
        <taxon>Candidatus Methanoperedens</taxon>
    </lineage>
</organism>
<evidence type="ECO:0000313" key="2">
    <source>
        <dbReference type="Proteomes" id="UP000050360"/>
    </source>
</evidence>
<reference evidence="1 2" key="1">
    <citation type="submission" date="2015-09" db="EMBL/GenBank/DDBJ databases">
        <title>A metagenomics-based metabolic model of nitrate-dependent anaerobic oxidation of methane by Methanoperedens-like archaea.</title>
        <authorList>
            <person name="Arshad A."/>
            <person name="Speth D.R."/>
            <person name="De Graaf R.M."/>
            <person name="Op Den Camp H.J."/>
            <person name="Jetten M.S."/>
            <person name="Welte C.U."/>
        </authorList>
    </citation>
    <scope>NUCLEOTIDE SEQUENCE [LARGE SCALE GENOMIC DNA]</scope>
</reference>
<dbReference type="AlphaFoldDB" id="A0A0P8ACG2"/>
<protein>
    <submittedName>
        <fullName evidence="1">Uncharacterized protein</fullName>
    </submittedName>
</protein>
<dbReference type="Proteomes" id="UP000050360">
    <property type="component" value="Unassembled WGS sequence"/>
</dbReference>
<sequence>MEKQKATLFVDKIIYQKYKSLCKRYGWIVSKQFENFMVRELEKEGEKIRQ</sequence>